<dbReference type="PANTHER" id="PTHR30344:SF1">
    <property type="entry name" value="6-PHOSPHOGLUCONOLACTONASE"/>
    <property type="match status" value="1"/>
</dbReference>
<accession>A0A7M4DRR4</accession>
<keyword evidence="3" id="KW-1185">Reference proteome</keyword>
<keyword evidence="2" id="KW-0378">Hydrolase</keyword>
<dbReference type="Gene3D" id="2.130.10.10">
    <property type="entry name" value="YVTN repeat-like/Quinoprotein amine dehydrogenase"/>
    <property type="match status" value="1"/>
</dbReference>
<gene>
    <name evidence="2" type="primary">pgl_3</name>
    <name evidence="2" type="ORF">HALOF300_04860</name>
</gene>
<dbReference type="SUPFAM" id="SSF51004">
    <property type="entry name" value="C-terminal (heme d1) domain of cytochrome cd1-nitrite reductase"/>
    <property type="match status" value="1"/>
</dbReference>
<dbReference type="InterPro" id="IPR050282">
    <property type="entry name" value="Cycloisomerase_2"/>
</dbReference>
<dbReference type="RefSeq" id="WP_156743435.1">
    <property type="nucleotide sequence ID" value="NZ_CACRYJ010000068.1"/>
</dbReference>
<dbReference type="AlphaFoldDB" id="A0A7M4DRR4"/>
<dbReference type="InterPro" id="IPR011048">
    <property type="entry name" value="Haem_d1_sf"/>
</dbReference>
<dbReference type="Proteomes" id="UP000419743">
    <property type="component" value="Unassembled WGS sequence"/>
</dbReference>
<comment type="caution">
    <text evidence="2">The sequence shown here is derived from an EMBL/GenBank/DDBJ whole genome shotgun (WGS) entry which is preliminary data.</text>
</comment>
<dbReference type="Pfam" id="PF10282">
    <property type="entry name" value="Lactonase"/>
    <property type="match status" value="1"/>
</dbReference>
<dbReference type="GO" id="GO:0017057">
    <property type="term" value="F:6-phosphogluconolactonase activity"/>
    <property type="evidence" value="ECO:0007669"/>
    <property type="project" value="UniProtKB-EC"/>
</dbReference>
<evidence type="ECO:0000313" key="2">
    <source>
        <dbReference type="EMBL" id="VZO40158.1"/>
    </source>
</evidence>
<dbReference type="PANTHER" id="PTHR30344">
    <property type="entry name" value="6-PHOSPHOGLUCONOLACTONASE-RELATED"/>
    <property type="match status" value="1"/>
</dbReference>
<evidence type="ECO:0000256" key="1">
    <source>
        <dbReference type="ARBA" id="ARBA00005564"/>
    </source>
</evidence>
<dbReference type="EC" id="3.1.1.31" evidence="2"/>
<name>A0A7M4DRR4_9MICO</name>
<sequence length="327" mass="34082">MTAQPTLLIAARTPTGGLWRWDGATGPAEQVADAPDTAFVLPLPDGRVITLGGEEDGHLRIFERRADRYAVVAELATKGGQPCHAALLPDREHLVVVNYYLEGSLLVVGLTGSPRIVQRIVLAGPGAEVVPGRQEAPHPHFALVTGDWVVVSDLGCDALRLFRWDGRAVAQVGACATPPGSGPRHLAVHGASLVVSAELSNEVLAAPLADVLAGAAQWRAQPASRTAFTSAHDGDGPLTHPGEITVAASGRVFVANRGAGTLGLLDVSGGAAGLRFDTEIDAGGSWPQHVALRHNEPYIALRDDDLVIGPGGRACVPSPVWVAFLDE</sequence>
<evidence type="ECO:0000313" key="3">
    <source>
        <dbReference type="Proteomes" id="UP000419743"/>
    </source>
</evidence>
<dbReference type="InterPro" id="IPR015943">
    <property type="entry name" value="WD40/YVTN_repeat-like_dom_sf"/>
</dbReference>
<proteinExistence type="inferred from homology"/>
<comment type="similarity">
    <text evidence="1">Belongs to the cycloisomerase 2 family.</text>
</comment>
<dbReference type="InterPro" id="IPR019405">
    <property type="entry name" value="Lactonase_7-beta_prop"/>
</dbReference>
<organism evidence="2 3">
    <name type="scientific">Occultella aeris</name>
    <dbReference type="NCBI Taxonomy" id="2761496"/>
    <lineage>
        <taxon>Bacteria</taxon>
        <taxon>Bacillati</taxon>
        <taxon>Actinomycetota</taxon>
        <taxon>Actinomycetes</taxon>
        <taxon>Micrococcales</taxon>
        <taxon>Ruaniaceae</taxon>
        <taxon>Occultella</taxon>
    </lineage>
</organism>
<reference evidence="2 3" key="1">
    <citation type="submission" date="2019-11" db="EMBL/GenBank/DDBJ databases">
        <authorList>
            <person name="Criscuolo A."/>
        </authorList>
    </citation>
    <scope>NUCLEOTIDE SEQUENCE [LARGE SCALE GENOMIC DNA]</scope>
    <source>
        <strain evidence="2">CIP111667</strain>
    </source>
</reference>
<dbReference type="EMBL" id="CACRYJ010000068">
    <property type="protein sequence ID" value="VZO40158.1"/>
    <property type="molecule type" value="Genomic_DNA"/>
</dbReference>
<protein>
    <submittedName>
        <fullName evidence="2">6-phosphogluconolactonase</fullName>
        <ecNumber evidence="2">3.1.1.31</ecNumber>
    </submittedName>
</protein>